<reference evidence="3 4" key="1">
    <citation type="submission" date="2020-04" db="EMBL/GenBank/DDBJ databases">
        <title>Plant Genome Project.</title>
        <authorList>
            <person name="Zhang R.-G."/>
        </authorList>
    </citation>
    <scope>NUCLEOTIDE SEQUENCE [LARGE SCALE GENOMIC DNA]</scope>
    <source>
        <strain evidence="3">YNK0</strain>
        <tissue evidence="3">Leaf</tissue>
    </source>
</reference>
<keyword evidence="1" id="KW-0540">Nuclease</keyword>
<evidence type="ECO:0000313" key="4">
    <source>
        <dbReference type="Proteomes" id="UP000655225"/>
    </source>
</evidence>
<accession>A0A835DIQ0</accession>
<dbReference type="InterPro" id="IPR007346">
    <property type="entry name" value="Endonuclease-I"/>
</dbReference>
<dbReference type="Proteomes" id="UP000655225">
    <property type="component" value="Unassembled WGS sequence"/>
</dbReference>
<keyword evidence="4" id="KW-1185">Reference proteome</keyword>
<gene>
    <name evidence="3" type="ORF">HHK36_007785</name>
</gene>
<dbReference type="AlphaFoldDB" id="A0A835DIQ0"/>
<dbReference type="PANTHER" id="PTHR33607:SF2">
    <property type="entry name" value="ENDONUCLEASE-1"/>
    <property type="match status" value="1"/>
</dbReference>
<proteinExistence type="predicted"/>
<evidence type="ECO:0000256" key="2">
    <source>
        <dbReference type="ARBA" id="ARBA00022801"/>
    </source>
</evidence>
<name>A0A835DIQ0_TETSI</name>
<dbReference type="PANTHER" id="PTHR33607">
    <property type="entry name" value="ENDONUCLEASE-1"/>
    <property type="match status" value="1"/>
</dbReference>
<organism evidence="3 4">
    <name type="scientific">Tetracentron sinense</name>
    <name type="common">Spur-leaf</name>
    <dbReference type="NCBI Taxonomy" id="13715"/>
    <lineage>
        <taxon>Eukaryota</taxon>
        <taxon>Viridiplantae</taxon>
        <taxon>Streptophyta</taxon>
        <taxon>Embryophyta</taxon>
        <taxon>Tracheophyta</taxon>
        <taxon>Spermatophyta</taxon>
        <taxon>Magnoliopsida</taxon>
        <taxon>Trochodendrales</taxon>
        <taxon>Trochodendraceae</taxon>
        <taxon>Tetracentron</taxon>
    </lineage>
</organism>
<evidence type="ECO:0000313" key="3">
    <source>
        <dbReference type="EMBL" id="KAF8405708.1"/>
    </source>
</evidence>
<dbReference type="GO" id="GO:0004518">
    <property type="term" value="F:nuclease activity"/>
    <property type="evidence" value="ECO:0007669"/>
    <property type="project" value="UniProtKB-KW"/>
</dbReference>
<dbReference type="GO" id="GO:0016787">
    <property type="term" value="F:hydrolase activity"/>
    <property type="evidence" value="ECO:0007669"/>
    <property type="project" value="UniProtKB-KW"/>
</dbReference>
<sequence length="567" mass="63983">MESPLILDRSLINFRNSFTSFLTPGKFKANSSSLQTNRRGQLYIRLWKRTRTRTQTQSWISYGSTANPILDLRFEWLRCFDFSWRLASRIISIYLFCLNLVADAHADPALSFRYDCEDVSNYYARVEHMKGLAKQVWDALKILDAADVDHPEASSEVHKHMVSLNSFLTCRVEIYSLRVVSKLLAGKPEGWNREHLWPRSYGLIRGPSSTDLHNIRPEDVNVNSSRRNKYYGECPFNSTDCLKPANKEAASDTETDKERWAPPFQVRGDIARALMYMAVCYGFHQPSGSPNLHLSDSPSADNGEMGLLSILLKWNEVDPPSRVEKLRNDRICRLYQHNRNPFVDHPEYANLIFNQANLKHQSMYTPSLKAWINEFHYNNRGRDQNEQKLFRSTTMTEMTADATDLNCVNDSGTGLNNKFVEIVVGSSTNADELELVLYNGANGKSYASLPLIDKGAFRVTNGGSGFLIYTASLPIQNGQGDGIALLGRNDDGVQMIQFVSYQGVVKAMDGPAMGKESVDIGFRETEESSENDSLGLTGSKIGEFKWKRFLNGASPGKPNMGQILSNW</sequence>
<comment type="caution">
    <text evidence="3">The sequence shown here is derived from an EMBL/GenBank/DDBJ whole genome shotgun (WGS) entry which is preliminary data.</text>
</comment>
<protein>
    <submittedName>
        <fullName evidence="3">Uncharacterized protein</fullName>
    </submittedName>
</protein>
<keyword evidence="2" id="KW-0378">Hydrolase</keyword>
<dbReference type="SUPFAM" id="SSF54060">
    <property type="entry name" value="His-Me finger endonucleases"/>
    <property type="match status" value="1"/>
</dbReference>
<dbReference type="EMBL" id="JABCRI010000005">
    <property type="protein sequence ID" value="KAF8405708.1"/>
    <property type="molecule type" value="Genomic_DNA"/>
</dbReference>
<dbReference type="InterPro" id="IPR044925">
    <property type="entry name" value="His-Me_finger_sf"/>
</dbReference>
<dbReference type="OrthoDB" id="2015847at2759"/>
<dbReference type="Pfam" id="PF04231">
    <property type="entry name" value="Endonuclease_1"/>
    <property type="match status" value="1"/>
</dbReference>
<evidence type="ECO:0000256" key="1">
    <source>
        <dbReference type="ARBA" id="ARBA00022722"/>
    </source>
</evidence>
<dbReference type="OMA" id="DGWNINS"/>